<keyword evidence="1" id="KW-0285">Flavoprotein</keyword>
<dbReference type="InterPro" id="IPR017631">
    <property type="entry name" value="Salicylate_mOase"/>
</dbReference>
<dbReference type="SUPFAM" id="SSF54373">
    <property type="entry name" value="FAD-linked reductases, C-terminal domain"/>
    <property type="match status" value="1"/>
</dbReference>
<evidence type="ECO:0000256" key="2">
    <source>
        <dbReference type="ARBA" id="ARBA00022827"/>
    </source>
</evidence>
<evidence type="ECO:0000313" key="6">
    <source>
        <dbReference type="Proteomes" id="UP000245974"/>
    </source>
</evidence>
<reference evidence="6" key="1">
    <citation type="submission" date="2018-03" db="EMBL/GenBank/DDBJ databases">
        <authorList>
            <person name="Blom J."/>
        </authorList>
    </citation>
    <scope>NUCLEOTIDE SEQUENCE [LARGE SCALE GENOMIC DNA]</scope>
    <source>
        <strain evidence="6">KPC-SM-21</strain>
    </source>
</reference>
<dbReference type="PRINTS" id="PR00420">
    <property type="entry name" value="RNGMNOXGNASE"/>
</dbReference>
<dbReference type="Pfam" id="PF01494">
    <property type="entry name" value="FAD_binding_3"/>
    <property type="match status" value="2"/>
</dbReference>
<dbReference type="PANTHER" id="PTHR46720:SF3">
    <property type="entry name" value="FAD-BINDING DOMAIN-CONTAINING PROTEIN-RELATED"/>
    <property type="match status" value="1"/>
</dbReference>
<evidence type="ECO:0000256" key="1">
    <source>
        <dbReference type="ARBA" id="ARBA00022630"/>
    </source>
</evidence>
<dbReference type="GO" id="GO:0071949">
    <property type="term" value="F:FAD binding"/>
    <property type="evidence" value="ECO:0007669"/>
    <property type="project" value="InterPro"/>
</dbReference>
<evidence type="ECO:0000313" key="5">
    <source>
        <dbReference type="EMBL" id="SPL71845.1"/>
    </source>
</evidence>
<dbReference type="EC" id="1.14.13.1" evidence="5"/>
<dbReference type="Proteomes" id="UP000245974">
    <property type="component" value="Unassembled WGS sequence"/>
</dbReference>
<keyword evidence="6" id="KW-1185">Reference proteome</keyword>
<name>A0A2U3N2K4_9GAMM</name>
<feature type="domain" description="FAD-binding" evidence="4">
    <location>
        <begin position="6"/>
        <end position="169"/>
    </location>
</feature>
<dbReference type="AlphaFoldDB" id="A0A2U3N2K4"/>
<dbReference type="PANTHER" id="PTHR46720">
    <property type="entry name" value="HYDROXYLASE, PUTATIVE (AFU_ORTHOLOGUE AFUA_3G01460)-RELATED"/>
    <property type="match status" value="1"/>
</dbReference>
<dbReference type="NCBIfam" id="TIGR03219">
    <property type="entry name" value="salicylate_mono"/>
    <property type="match status" value="1"/>
</dbReference>
<organism evidence="5 6">
    <name type="scientific">Acinetobacter stercoris</name>
    <dbReference type="NCBI Taxonomy" id="2126983"/>
    <lineage>
        <taxon>Bacteria</taxon>
        <taxon>Pseudomonadati</taxon>
        <taxon>Pseudomonadota</taxon>
        <taxon>Gammaproteobacteria</taxon>
        <taxon>Moraxellales</taxon>
        <taxon>Moraxellaceae</taxon>
        <taxon>Acinetobacter</taxon>
    </lineage>
</organism>
<keyword evidence="2" id="KW-0274">FAD</keyword>
<dbReference type="GO" id="GO:0018658">
    <property type="term" value="F:salicylate 1-monooxygenase activity"/>
    <property type="evidence" value="ECO:0007669"/>
    <property type="project" value="UniProtKB-EC"/>
</dbReference>
<dbReference type="SUPFAM" id="SSF51905">
    <property type="entry name" value="FAD/NAD(P)-binding domain"/>
    <property type="match status" value="1"/>
</dbReference>
<dbReference type="InterPro" id="IPR051104">
    <property type="entry name" value="FAD_monoxygenase"/>
</dbReference>
<evidence type="ECO:0000256" key="3">
    <source>
        <dbReference type="ARBA" id="ARBA00023002"/>
    </source>
</evidence>
<dbReference type="InParanoid" id="A0A2U3N2K4"/>
<dbReference type="InterPro" id="IPR002938">
    <property type="entry name" value="FAD-bd"/>
</dbReference>
<dbReference type="Gene3D" id="3.50.50.60">
    <property type="entry name" value="FAD/NAD(P)-binding domain"/>
    <property type="match status" value="1"/>
</dbReference>
<sequence length="432" mass="48299">MDEPVRIAIIGGGIAGLALATQLVKYPHLDVHLYEAAAQFSEIGAGISFGANAVKAIELLDLANEYHTIADKVAAPYTDVWFQWRNGYTDEYLSASIAKNVGQSSVHRADFLDAIVSKMPIKNSHFAKKILSIHEENQEITLTFQDGAKITCDYVIGADGIHSTVREHVLRSHNLPIIKPVFSGTWAYRGIIRYQDYKNAIQKLGADPEIADVPQMMLGKDKHILTFPIRQGEEINIVAFKSNRNNPILAPDTPWTKTVSKQQMLDDFADWSDSCKALLNLIDNPTVWALHEIQELNSYQSKSGRIIIIGDAAHAMLPHQGAGAGQGLEDAALLAHLFSNSNIDIHSLCKISDIYQKIRLERACNVQRTSRESGEIYELYSAEFSDFSSIGEHLEHRFDWLWNHNIEQDIAEAKIQLQHDLLSQQPTESYAL</sequence>
<dbReference type="RefSeq" id="WP_121975260.1">
    <property type="nucleotide sequence ID" value="NZ_OOGT01000181.1"/>
</dbReference>
<protein>
    <submittedName>
        <fullName evidence="5">Salicylate hydroxylase</fullName>
        <ecNumber evidence="5">1.14.13.1</ecNumber>
    </submittedName>
</protein>
<accession>A0A2U3N2K4</accession>
<proteinExistence type="predicted"/>
<dbReference type="OrthoDB" id="9782160at2"/>
<evidence type="ECO:0000259" key="4">
    <source>
        <dbReference type="Pfam" id="PF01494"/>
    </source>
</evidence>
<keyword evidence="3 5" id="KW-0560">Oxidoreductase</keyword>
<dbReference type="InterPro" id="IPR036188">
    <property type="entry name" value="FAD/NAD-bd_sf"/>
</dbReference>
<dbReference type="GO" id="GO:0044550">
    <property type="term" value="P:secondary metabolite biosynthetic process"/>
    <property type="evidence" value="ECO:0007669"/>
    <property type="project" value="TreeGrafter"/>
</dbReference>
<dbReference type="EMBL" id="OOGT01000181">
    <property type="protein sequence ID" value="SPL71845.1"/>
    <property type="molecule type" value="Genomic_DNA"/>
</dbReference>
<feature type="domain" description="FAD-binding" evidence="4">
    <location>
        <begin position="301"/>
        <end position="338"/>
    </location>
</feature>
<gene>
    <name evidence="5" type="primary">nahG</name>
    <name evidence="5" type="ORF">KPC_3023</name>
</gene>